<evidence type="ECO:0000313" key="3">
    <source>
        <dbReference type="EMBL" id="GHD07935.1"/>
    </source>
</evidence>
<feature type="domain" description="Glutaredoxin" evidence="2">
    <location>
        <begin position="73"/>
        <end position="131"/>
    </location>
</feature>
<name>A0ABQ3GK51_9MICC</name>
<dbReference type="SUPFAM" id="SSF52833">
    <property type="entry name" value="Thioredoxin-like"/>
    <property type="match status" value="1"/>
</dbReference>
<sequence length="152" mass="16555">MRRIFANAWVLTVLVILLAAVILARAVSGDSVDAVAVVFSVALVGFGVFTGISLLAGSQPDAGVDEHVERGGVVVFWRPGCTFCLRLMWTLRARLGDVYWVNIWKDDDAAARVRSINKGNETVPTLVTDTETFVATDRPRARALVEARAGRR</sequence>
<evidence type="ECO:0000313" key="4">
    <source>
        <dbReference type="Proteomes" id="UP000642819"/>
    </source>
</evidence>
<proteinExistence type="predicted"/>
<dbReference type="Pfam" id="PF00462">
    <property type="entry name" value="Glutaredoxin"/>
    <property type="match status" value="1"/>
</dbReference>
<dbReference type="Proteomes" id="UP000642819">
    <property type="component" value="Unassembled WGS sequence"/>
</dbReference>
<protein>
    <recommendedName>
        <fullName evidence="2">Glutaredoxin domain-containing protein</fullName>
    </recommendedName>
</protein>
<evidence type="ECO:0000259" key="2">
    <source>
        <dbReference type="Pfam" id="PF00462"/>
    </source>
</evidence>
<keyword evidence="1" id="KW-1133">Transmembrane helix</keyword>
<dbReference type="PROSITE" id="PS51354">
    <property type="entry name" value="GLUTAREDOXIN_2"/>
    <property type="match status" value="1"/>
</dbReference>
<gene>
    <name evidence="3" type="ORF">GCM10008096_19250</name>
</gene>
<dbReference type="InterPro" id="IPR036249">
    <property type="entry name" value="Thioredoxin-like_sf"/>
</dbReference>
<keyword evidence="4" id="KW-1185">Reference proteome</keyword>
<dbReference type="InterPro" id="IPR002109">
    <property type="entry name" value="Glutaredoxin"/>
</dbReference>
<reference evidence="4" key="1">
    <citation type="journal article" date="2019" name="Int. J. Syst. Evol. Microbiol.">
        <title>The Global Catalogue of Microorganisms (GCM) 10K type strain sequencing project: providing services to taxonomists for standard genome sequencing and annotation.</title>
        <authorList>
            <consortium name="The Broad Institute Genomics Platform"/>
            <consortium name="The Broad Institute Genome Sequencing Center for Infectious Disease"/>
            <person name="Wu L."/>
            <person name="Ma J."/>
        </authorList>
    </citation>
    <scope>NUCLEOTIDE SEQUENCE [LARGE SCALE GENOMIC DNA]</scope>
    <source>
        <strain evidence="4">KCTC 19466</strain>
    </source>
</reference>
<dbReference type="RefSeq" id="WP_189349940.1">
    <property type="nucleotide sequence ID" value="NZ_BMXK01000007.1"/>
</dbReference>
<dbReference type="EMBL" id="BMXK01000007">
    <property type="protein sequence ID" value="GHD07935.1"/>
    <property type="molecule type" value="Genomic_DNA"/>
</dbReference>
<feature type="transmembrane region" description="Helical" evidence="1">
    <location>
        <begin position="34"/>
        <end position="56"/>
    </location>
</feature>
<dbReference type="Gene3D" id="3.40.30.10">
    <property type="entry name" value="Glutaredoxin"/>
    <property type="match status" value="1"/>
</dbReference>
<keyword evidence="1" id="KW-0472">Membrane</keyword>
<accession>A0ABQ3GK51</accession>
<organism evidence="3 4">
    <name type="scientific">Zhihengliuella salsuginis</name>
    <dbReference type="NCBI Taxonomy" id="578222"/>
    <lineage>
        <taxon>Bacteria</taxon>
        <taxon>Bacillati</taxon>
        <taxon>Actinomycetota</taxon>
        <taxon>Actinomycetes</taxon>
        <taxon>Micrococcales</taxon>
        <taxon>Micrococcaceae</taxon>
        <taxon>Zhihengliuella</taxon>
    </lineage>
</organism>
<comment type="caution">
    <text evidence="3">The sequence shown here is derived from an EMBL/GenBank/DDBJ whole genome shotgun (WGS) entry which is preliminary data.</text>
</comment>
<keyword evidence="1" id="KW-0812">Transmembrane</keyword>
<evidence type="ECO:0000256" key="1">
    <source>
        <dbReference type="SAM" id="Phobius"/>
    </source>
</evidence>